<dbReference type="AlphaFoldDB" id="A0A1F6E6V7"/>
<evidence type="ECO:0000313" key="5">
    <source>
        <dbReference type="EMBL" id="OGG69270.1"/>
    </source>
</evidence>
<dbReference type="InterPro" id="IPR036265">
    <property type="entry name" value="HIT-like_sf"/>
</dbReference>
<sequence>MADNCVFCKIIRGELPSFKVYEDDKTLAFLDIHPISAGHTLVIPKAETARNIFDVTPEDWMATTETARKVAHALEKAMHADGVNIMMNNREHAGQVVDHPHIHVIPRYKGDGLGQWQHKAYKEGEANSIKEKIRSAL</sequence>
<dbReference type="InterPro" id="IPR001310">
    <property type="entry name" value="Histidine_triad_HIT"/>
</dbReference>
<feature type="short sequence motif" description="Histidine triad motif" evidence="2 3">
    <location>
        <begin position="99"/>
        <end position="103"/>
    </location>
</feature>
<dbReference type="PANTHER" id="PTHR46648:SF1">
    <property type="entry name" value="ADENOSINE 5'-MONOPHOSPHORAMIDASE HNT1"/>
    <property type="match status" value="1"/>
</dbReference>
<feature type="active site" description="Tele-AMP-histidine intermediate" evidence="1">
    <location>
        <position position="101"/>
    </location>
</feature>
<name>A0A1F6E6V7_9BACT</name>
<dbReference type="CDD" id="cd01277">
    <property type="entry name" value="HINT_subgroup"/>
    <property type="match status" value="1"/>
</dbReference>
<comment type="caution">
    <text evidence="5">The sequence shown here is derived from an EMBL/GenBank/DDBJ whole genome shotgun (WGS) entry which is preliminary data.</text>
</comment>
<proteinExistence type="predicted"/>
<dbReference type="InterPro" id="IPR011146">
    <property type="entry name" value="HIT-like"/>
</dbReference>
<dbReference type="Pfam" id="PF01230">
    <property type="entry name" value="HIT"/>
    <property type="match status" value="1"/>
</dbReference>
<reference evidence="5 6" key="1">
    <citation type="journal article" date="2016" name="Nat. Commun.">
        <title>Thousands of microbial genomes shed light on interconnected biogeochemical processes in an aquifer system.</title>
        <authorList>
            <person name="Anantharaman K."/>
            <person name="Brown C.T."/>
            <person name="Hug L.A."/>
            <person name="Sharon I."/>
            <person name="Castelle C.J."/>
            <person name="Probst A.J."/>
            <person name="Thomas B.C."/>
            <person name="Singh A."/>
            <person name="Wilkins M.J."/>
            <person name="Karaoz U."/>
            <person name="Brodie E.L."/>
            <person name="Williams K.H."/>
            <person name="Hubbard S.S."/>
            <person name="Banfield J.F."/>
        </authorList>
    </citation>
    <scope>NUCLEOTIDE SEQUENCE [LARGE SCALE GENOMIC DNA]</scope>
</reference>
<gene>
    <name evidence="5" type="ORF">A3C20_03190</name>
</gene>
<evidence type="ECO:0000259" key="4">
    <source>
        <dbReference type="PROSITE" id="PS51084"/>
    </source>
</evidence>
<dbReference type="SUPFAM" id="SSF54197">
    <property type="entry name" value="HIT-like"/>
    <property type="match status" value="1"/>
</dbReference>
<evidence type="ECO:0000256" key="3">
    <source>
        <dbReference type="PROSITE-ProRule" id="PRU00464"/>
    </source>
</evidence>
<protein>
    <recommendedName>
        <fullName evidence="4">HIT domain-containing protein</fullName>
    </recommendedName>
</protein>
<dbReference type="PANTHER" id="PTHR46648">
    <property type="entry name" value="HIT FAMILY PROTEIN 1"/>
    <property type="match status" value="1"/>
</dbReference>
<dbReference type="Proteomes" id="UP000176914">
    <property type="component" value="Unassembled WGS sequence"/>
</dbReference>
<organism evidence="5 6">
    <name type="scientific">Candidatus Kaiserbacteria bacterium RIFCSPHIGHO2_02_FULL_55_25</name>
    <dbReference type="NCBI Taxonomy" id="1798498"/>
    <lineage>
        <taxon>Bacteria</taxon>
        <taxon>Candidatus Kaiseribacteriota</taxon>
    </lineage>
</organism>
<dbReference type="PRINTS" id="PR00332">
    <property type="entry name" value="HISTRIAD"/>
</dbReference>
<feature type="domain" description="HIT" evidence="4">
    <location>
        <begin position="6"/>
        <end position="114"/>
    </location>
</feature>
<evidence type="ECO:0000313" key="6">
    <source>
        <dbReference type="Proteomes" id="UP000176914"/>
    </source>
</evidence>
<dbReference type="PROSITE" id="PS51084">
    <property type="entry name" value="HIT_2"/>
    <property type="match status" value="1"/>
</dbReference>
<dbReference type="Gene3D" id="3.30.428.10">
    <property type="entry name" value="HIT-like"/>
    <property type="match status" value="1"/>
</dbReference>
<evidence type="ECO:0000256" key="2">
    <source>
        <dbReference type="PIRSR" id="PIRSR601310-3"/>
    </source>
</evidence>
<dbReference type="GO" id="GO:0009117">
    <property type="term" value="P:nucleotide metabolic process"/>
    <property type="evidence" value="ECO:0007669"/>
    <property type="project" value="TreeGrafter"/>
</dbReference>
<evidence type="ECO:0000256" key="1">
    <source>
        <dbReference type="PIRSR" id="PIRSR601310-1"/>
    </source>
</evidence>
<accession>A0A1F6E6V7</accession>
<dbReference type="InterPro" id="IPR039384">
    <property type="entry name" value="HINT"/>
</dbReference>
<dbReference type="EMBL" id="MFLL01000015">
    <property type="protein sequence ID" value="OGG69270.1"/>
    <property type="molecule type" value="Genomic_DNA"/>
</dbReference>
<dbReference type="GO" id="GO:0003824">
    <property type="term" value="F:catalytic activity"/>
    <property type="evidence" value="ECO:0007669"/>
    <property type="project" value="InterPro"/>
</dbReference>